<sequence length="263" mass="29069">MKIAIVTGASSGLGRESVIQLWEHFGGMDAIWVAARRRERLEELACQVGVPLRIFALDLTERSELAGLEQALALEKPRVKFLVNAAGFGKMGPVSGQTVKEDADMVRLNCEALTAVTRMVLPYMDKNSRIIQYASSAAFLPQPDFAVYAATKAYVLSYSRALNRELKDRGICVTAVCPGPVRTEFFSIAETAGEIPFYKRLVMANPRRVAAKAVRDSIACRELSVYGFSMKAFFLLAKIVPHKLLLDAFRAIEYRGGRCPERG</sequence>
<dbReference type="InterPro" id="IPR002347">
    <property type="entry name" value="SDR_fam"/>
</dbReference>
<proteinExistence type="inferred from homology"/>
<dbReference type="InterPro" id="IPR036291">
    <property type="entry name" value="NAD(P)-bd_dom_sf"/>
</dbReference>
<dbReference type="PANTHER" id="PTHR43391:SF14">
    <property type="entry name" value="DEHYDROGENASE_REDUCTASE SDR FAMILY PROTEIN 7-LIKE"/>
    <property type="match status" value="1"/>
</dbReference>
<keyword evidence="2" id="KW-0521">NADP</keyword>
<comment type="caution">
    <text evidence="4">The sequence shown here is derived from an EMBL/GenBank/DDBJ whole genome shotgun (WGS) entry which is preliminary data.</text>
</comment>
<protein>
    <submittedName>
        <fullName evidence="4">SDR family NAD(P)-dependent oxidoreductase</fullName>
    </submittedName>
</protein>
<evidence type="ECO:0000256" key="2">
    <source>
        <dbReference type="ARBA" id="ARBA00022857"/>
    </source>
</evidence>
<gene>
    <name evidence="4" type="ORF">H9704_09070</name>
</gene>
<dbReference type="Gene3D" id="3.40.50.720">
    <property type="entry name" value="NAD(P)-binding Rossmann-like Domain"/>
    <property type="match status" value="1"/>
</dbReference>
<dbReference type="SUPFAM" id="SSF51735">
    <property type="entry name" value="NAD(P)-binding Rossmann-fold domains"/>
    <property type="match status" value="1"/>
</dbReference>
<dbReference type="Proteomes" id="UP000823910">
    <property type="component" value="Unassembled WGS sequence"/>
</dbReference>
<keyword evidence="3" id="KW-0560">Oxidoreductase</keyword>
<accession>A0A9D2N191</accession>
<dbReference type="PANTHER" id="PTHR43391">
    <property type="entry name" value="RETINOL DEHYDROGENASE-RELATED"/>
    <property type="match status" value="1"/>
</dbReference>
<name>A0A9D2N191_9FIRM</name>
<evidence type="ECO:0000256" key="3">
    <source>
        <dbReference type="ARBA" id="ARBA00023002"/>
    </source>
</evidence>
<dbReference type="AlphaFoldDB" id="A0A9D2N191"/>
<reference evidence="4" key="2">
    <citation type="submission" date="2021-04" db="EMBL/GenBank/DDBJ databases">
        <authorList>
            <person name="Gilroy R."/>
        </authorList>
    </citation>
    <scope>NUCLEOTIDE SEQUENCE</scope>
    <source>
        <strain evidence="4">CHK180-15479</strain>
    </source>
</reference>
<evidence type="ECO:0000313" key="4">
    <source>
        <dbReference type="EMBL" id="HJC06289.1"/>
    </source>
</evidence>
<dbReference type="EMBL" id="DWWT01000042">
    <property type="protein sequence ID" value="HJC06289.1"/>
    <property type="molecule type" value="Genomic_DNA"/>
</dbReference>
<reference evidence="4" key="1">
    <citation type="journal article" date="2021" name="PeerJ">
        <title>Extensive microbial diversity within the chicken gut microbiome revealed by metagenomics and culture.</title>
        <authorList>
            <person name="Gilroy R."/>
            <person name="Ravi A."/>
            <person name="Getino M."/>
            <person name="Pursley I."/>
            <person name="Horton D.L."/>
            <person name="Alikhan N.F."/>
            <person name="Baker D."/>
            <person name="Gharbi K."/>
            <person name="Hall N."/>
            <person name="Watson M."/>
            <person name="Adriaenssens E.M."/>
            <person name="Foster-Nyarko E."/>
            <person name="Jarju S."/>
            <person name="Secka A."/>
            <person name="Antonio M."/>
            <person name="Oren A."/>
            <person name="Chaudhuri R.R."/>
            <person name="La Ragione R."/>
            <person name="Hildebrand F."/>
            <person name="Pallen M.J."/>
        </authorList>
    </citation>
    <scope>NUCLEOTIDE SEQUENCE</scope>
    <source>
        <strain evidence="4">CHK180-15479</strain>
    </source>
</reference>
<evidence type="ECO:0000313" key="5">
    <source>
        <dbReference type="Proteomes" id="UP000823910"/>
    </source>
</evidence>
<comment type="similarity">
    <text evidence="1">Belongs to the short-chain dehydrogenases/reductases (SDR) family.</text>
</comment>
<dbReference type="Pfam" id="PF00106">
    <property type="entry name" value="adh_short"/>
    <property type="match status" value="1"/>
</dbReference>
<dbReference type="GO" id="GO:0005829">
    <property type="term" value="C:cytosol"/>
    <property type="evidence" value="ECO:0007669"/>
    <property type="project" value="TreeGrafter"/>
</dbReference>
<dbReference type="CDD" id="cd05233">
    <property type="entry name" value="SDR_c"/>
    <property type="match status" value="1"/>
</dbReference>
<dbReference type="PRINTS" id="PR00081">
    <property type="entry name" value="GDHRDH"/>
</dbReference>
<dbReference type="GO" id="GO:0016491">
    <property type="term" value="F:oxidoreductase activity"/>
    <property type="evidence" value="ECO:0007669"/>
    <property type="project" value="UniProtKB-KW"/>
</dbReference>
<organism evidence="4 5">
    <name type="scientific">Candidatus Enterocloster excrementipullorum</name>
    <dbReference type="NCBI Taxonomy" id="2838559"/>
    <lineage>
        <taxon>Bacteria</taxon>
        <taxon>Bacillati</taxon>
        <taxon>Bacillota</taxon>
        <taxon>Clostridia</taxon>
        <taxon>Lachnospirales</taxon>
        <taxon>Lachnospiraceae</taxon>
        <taxon>Enterocloster</taxon>
    </lineage>
</organism>
<evidence type="ECO:0000256" key="1">
    <source>
        <dbReference type="ARBA" id="ARBA00006484"/>
    </source>
</evidence>